<evidence type="ECO:0008006" key="4">
    <source>
        <dbReference type="Google" id="ProtNLM"/>
    </source>
</evidence>
<evidence type="ECO:0000313" key="3">
    <source>
        <dbReference type="Proteomes" id="UP001317870"/>
    </source>
</evidence>
<name>A0ABM8CRI2_9NOCA</name>
<feature type="region of interest" description="Disordered" evidence="1">
    <location>
        <begin position="232"/>
        <end position="257"/>
    </location>
</feature>
<dbReference type="RefSeq" id="WP_281877536.1">
    <property type="nucleotide sequence ID" value="NZ_AP026976.1"/>
</dbReference>
<sequence length="257" mass="28026">MTVDLIAVVPRNSRGRGVRRYYDAQSECAFFVSEPAAQPELWRRYLHGAREVYRRFGVEHALEYDAVADGGSTALFFAALDADGDVVAGARMQGPYSSARQAHALVEWAGHPGADDLRRMLADRIPQGVIEAKGAWVARDAANRAELGAAISRTVLHGARLLGARYGFATVASFTVPRHEACGAVPAEGIPAVPYPDERYRTVPLWWDTRSYAAFAEESQRTLTHGEQDALGLPAVRPSDTRCGIGRPTEGRRGHGR</sequence>
<keyword evidence="3" id="KW-1185">Reference proteome</keyword>
<proteinExistence type="predicted"/>
<reference evidence="2 3" key="1">
    <citation type="submission" date="2022-11" db="EMBL/GenBank/DDBJ databases">
        <title>Genome Sequencing of Nocardia sp. ON39_IFM12276 and assembly.</title>
        <authorList>
            <person name="Shimojima M."/>
            <person name="Toyokawa M."/>
            <person name="Uesaka K."/>
        </authorList>
    </citation>
    <scope>NUCLEOTIDE SEQUENCE [LARGE SCALE GENOMIC DNA]</scope>
    <source>
        <strain evidence="2 3">IFM 12276</strain>
    </source>
</reference>
<evidence type="ECO:0000313" key="2">
    <source>
        <dbReference type="EMBL" id="BDT97569.1"/>
    </source>
</evidence>
<organism evidence="2 3">
    <name type="scientific">Nocardia sputorum</name>
    <dbReference type="NCBI Taxonomy" id="2984338"/>
    <lineage>
        <taxon>Bacteria</taxon>
        <taxon>Bacillati</taxon>
        <taxon>Actinomycetota</taxon>
        <taxon>Actinomycetes</taxon>
        <taxon>Mycobacteriales</taxon>
        <taxon>Nocardiaceae</taxon>
        <taxon>Nocardia</taxon>
    </lineage>
</organism>
<protein>
    <recommendedName>
        <fullName evidence="4">GNAT family N-acetyltransferase</fullName>
    </recommendedName>
</protein>
<accession>A0ABM8CRI2</accession>
<dbReference type="EMBL" id="AP026978">
    <property type="protein sequence ID" value="BDT97569.1"/>
    <property type="molecule type" value="Genomic_DNA"/>
</dbReference>
<evidence type="ECO:0000256" key="1">
    <source>
        <dbReference type="SAM" id="MobiDB-lite"/>
    </source>
</evidence>
<gene>
    <name evidence="2" type="ORF">IFM12276_05980</name>
</gene>
<dbReference type="Proteomes" id="UP001317870">
    <property type="component" value="Chromosome"/>
</dbReference>